<keyword evidence="6 7" id="KW-0503">Monooxygenase</keyword>
<dbReference type="PROSITE" id="PS00086">
    <property type="entry name" value="CYTOCHROME_P450"/>
    <property type="match status" value="1"/>
</dbReference>
<keyword evidence="4 7" id="KW-0560">Oxidoreductase</keyword>
<reference evidence="8 9" key="1">
    <citation type="submission" date="2016-11" db="EMBL/GenBank/DDBJ databases">
        <authorList>
            <person name="Jaros S."/>
            <person name="Januszkiewicz K."/>
            <person name="Wedrychowicz H."/>
        </authorList>
    </citation>
    <scope>NUCLEOTIDE SEQUENCE [LARGE SCALE GENOMIC DNA]</scope>
    <source>
        <strain evidence="8 9">CGMCC 4.5723</strain>
    </source>
</reference>
<dbReference type="GO" id="GO:0016705">
    <property type="term" value="F:oxidoreductase activity, acting on paired donors, with incorporation or reduction of molecular oxygen"/>
    <property type="evidence" value="ECO:0007669"/>
    <property type="project" value="InterPro"/>
</dbReference>
<evidence type="ECO:0000313" key="8">
    <source>
        <dbReference type="EMBL" id="SHI82239.1"/>
    </source>
</evidence>
<dbReference type="FunFam" id="1.10.630.10:FF:000018">
    <property type="entry name" value="Cytochrome P450 monooxygenase"/>
    <property type="match status" value="1"/>
</dbReference>
<dbReference type="Proteomes" id="UP000184452">
    <property type="component" value="Unassembled WGS sequence"/>
</dbReference>
<dbReference type="InterPro" id="IPR036396">
    <property type="entry name" value="Cyt_P450_sf"/>
</dbReference>
<dbReference type="InterPro" id="IPR017972">
    <property type="entry name" value="Cyt_P450_CS"/>
</dbReference>
<evidence type="ECO:0000256" key="1">
    <source>
        <dbReference type="ARBA" id="ARBA00010617"/>
    </source>
</evidence>
<keyword evidence="5 7" id="KW-0408">Iron</keyword>
<dbReference type="PANTHER" id="PTHR46696:SF1">
    <property type="entry name" value="CYTOCHROME P450 YJIB-RELATED"/>
    <property type="match status" value="1"/>
</dbReference>
<dbReference type="STRING" id="758803.SAMN05421803_102209"/>
<dbReference type="RefSeq" id="WP_073375949.1">
    <property type="nucleotide sequence ID" value="NZ_FQZK01000002.1"/>
</dbReference>
<accession>A0A1M6EA52</accession>
<dbReference type="PANTHER" id="PTHR46696">
    <property type="entry name" value="P450, PUTATIVE (EUROFUNG)-RELATED"/>
    <property type="match status" value="1"/>
</dbReference>
<dbReference type="OrthoDB" id="4133219at2"/>
<dbReference type="Pfam" id="PF00067">
    <property type="entry name" value="p450"/>
    <property type="match status" value="1"/>
</dbReference>
<dbReference type="GO" id="GO:0004497">
    <property type="term" value="F:monooxygenase activity"/>
    <property type="evidence" value="ECO:0007669"/>
    <property type="project" value="UniProtKB-KW"/>
</dbReference>
<sequence length="415" mass="45741">MSTQTLFELTAPPPDLDHVALLERIRAAGAAARATVGGMEVRLVVDDADARTVLSDRRFVVDSANLPGERTAPTRAELLAGMGMRPELIAHVTEGLLDKDGIDHLRLRKLVTRTFTVRRVQALRPRIRAIAEGLLADLPGHAREGSVDLIDHFTYPLPIAVICELLGVPEEDRAPWREWGHRITTFDLTRIDEVNGIIGEIVQGCRDVIALHRAQEHDDLLGDLVRARDEDGDRLSEEELVTMIITLVIAGHETTANLIANGTHALLTHPEQLAMLRRDPELMQPAVHEMLRWCGPVFQTRPRFALEDVELNTTTIPAGTPVIAMAAGANRDPAAHPDPERFDITRHRGRPGEAHLAFGHGLHYCLGAALARAEGHEAFTALLAAFPGLALDPEHPAVRQPNLAFVRFEQLRVRL</sequence>
<dbReference type="InterPro" id="IPR001128">
    <property type="entry name" value="Cyt_P450"/>
</dbReference>
<evidence type="ECO:0000313" key="9">
    <source>
        <dbReference type="Proteomes" id="UP000184452"/>
    </source>
</evidence>
<gene>
    <name evidence="8" type="ORF">SAMN05421803_102209</name>
</gene>
<name>A0A1M6EA52_9ACTN</name>
<evidence type="ECO:0000256" key="2">
    <source>
        <dbReference type="ARBA" id="ARBA00022617"/>
    </source>
</evidence>
<dbReference type="InterPro" id="IPR002397">
    <property type="entry name" value="Cyt_P450_B"/>
</dbReference>
<dbReference type="CDD" id="cd11029">
    <property type="entry name" value="CYP107-like"/>
    <property type="match status" value="1"/>
</dbReference>
<evidence type="ECO:0000256" key="3">
    <source>
        <dbReference type="ARBA" id="ARBA00022723"/>
    </source>
</evidence>
<protein>
    <recommendedName>
        <fullName evidence="10">Cytochrome P450</fullName>
    </recommendedName>
</protein>
<evidence type="ECO:0008006" key="10">
    <source>
        <dbReference type="Google" id="ProtNLM"/>
    </source>
</evidence>
<keyword evidence="2 7" id="KW-0349">Heme</keyword>
<organism evidence="8 9">
    <name type="scientific">Nocardiopsis flavescens</name>
    <dbReference type="NCBI Taxonomy" id="758803"/>
    <lineage>
        <taxon>Bacteria</taxon>
        <taxon>Bacillati</taxon>
        <taxon>Actinomycetota</taxon>
        <taxon>Actinomycetes</taxon>
        <taxon>Streptosporangiales</taxon>
        <taxon>Nocardiopsidaceae</taxon>
        <taxon>Nocardiopsis</taxon>
    </lineage>
</organism>
<comment type="similarity">
    <text evidence="1 7">Belongs to the cytochrome P450 family.</text>
</comment>
<dbReference type="PRINTS" id="PR00359">
    <property type="entry name" value="BP450"/>
</dbReference>
<evidence type="ECO:0000256" key="5">
    <source>
        <dbReference type="ARBA" id="ARBA00023004"/>
    </source>
</evidence>
<proteinExistence type="inferred from homology"/>
<dbReference type="EMBL" id="FQZK01000002">
    <property type="protein sequence ID" value="SHI82239.1"/>
    <property type="molecule type" value="Genomic_DNA"/>
</dbReference>
<dbReference type="GO" id="GO:0020037">
    <property type="term" value="F:heme binding"/>
    <property type="evidence" value="ECO:0007669"/>
    <property type="project" value="InterPro"/>
</dbReference>
<dbReference type="Gene3D" id="1.10.630.10">
    <property type="entry name" value="Cytochrome P450"/>
    <property type="match status" value="1"/>
</dbReference>
<evidence type="ECO:0000256" key="6">
    <source>
        <dbReference type="ARBA" id="ARBA00023033"/>
    </source>
</evidence>
<evidence type="ECO:0000256" key="7">
    <source>
        <dbReference type="RuleBase" id="RU000461"/>
    </source>
</evidence>
<dbReference type="SUPFAM" id="SSF48264">
    <property type="entry name" value="Cytochrome P450"/>
    <property type="match status" value="1"/>
</dbReference>
<keyword evidence="3 7" id="KW-0479">Metal-binding</keyword>
<keyword evidence="9" id="KW-1185">Reference proteome</keyword>
<dbReference type="GO" id="GO:0005506">
    <property type="term" value="F:iron ion binding"/>
    <property type="evidence" value="ECO:0007669"/>
    <property type="project" value="InterPro"/>
</dbReference>
<evidence type="ECO:0000256" key="4">
    <source>
        <dbReference type="ARBA" id="ARBA00023002"/>
    </source>
</evidence>
<dbReference type="AlphaFoldDB" id="A0A1M6EA52"/>